<keyword evidence="2" id="KW-0238">DNA-binding</keyword>
<dbReference type="GO" id="GO:0003700">
    <property type="term" value="F:DNA-binding transcription factor activity"/>
    <property type="evidence" value="ECO:0007669"/>
    <property type="project" value="TreeGrafter"/>
</dbReference>
<evidence type="ECO:0000256" key="3">
    <source>
        <dbReference type="ARBA" id="ARBA00023163"/>
    </source>
</evidence>
<protein>
    <submittedName>
        <fullName evidence="6">IclR family transcriptional regulator</fullName>
    </submittedName>
</protein>
<name>A0A544T397_9BACI</name>
<dbReference type="GO" id="GO:0003677">
    <property type="term" value="F:DNA binding"/>
    <property type="evidence" value="ECO:0007669"/>
    <property type="project" value="UniProtKB-KW"/>
</dbReference>
<evidence type="ECO:0000256" key="2">
    <source>
        <dbReference type="ARBA" id="ARBA00023125"/>
    </source>
</evidence>
<dbReference type="AlphaFoldDB" id="A0A544T397"/>
<comment type="caution">
    <text evidence="6">The sequence shown here is derived from an EMBL/GenBank/DDBJ whole genome shotgun (WGS) entry which is preliminary data.</text>
</comment>
<dbReference type="PANTHER" id="PTHR30136:SF35">
    <property type="entry name" value="HTH-TYPE TRANSCRIPTIONAL REGULATOR RV1719"/>
    <property type="match status" value="1"/>
</dbReference>
<dbReference type="InterPro" id="IPR014757">
    <property type="entry name" value="Tscrpt_reg_IclR_C"/>
</dbReference>
<evidence type="ECO:0000313" key="7">
    <source>
        <dbReference type="Proteomes" id="UP000317316"/>
    </source>
</evidence>
<dbReference type="InterPro" id="IPR005471">
    <property type="entry name" value="Tscrpt_reg_IclR_N"/>
</dbReference>
<dbReference type="PANTHER" id="PTHR30136">
    <property type="entry name" value="HELIX-TURN-HELIX TRANSCRIPTIONAL REGULATOR, ICLR FAMILY"/>
    <property type="match status" value="1"/>
</dbReference>
<dbReference type="RefSeq" id="WP_142539678.1">
    <property type="nucleotide sequence ID" value="NZ_BMIE01000001.1"/>
</dbReference>
<keyword evidence="7" id="KW-1185">Reference proteome</keyword>
<keyword evidence="3" id="KW-0804">Transcription</keyword>
<dbReference type="InterPro" id="IPR050707">
    <property type="entry name" value="HTH_MetabolicPath_Reg"/>
</dbReference>
<keyword evidence="1" id="KW-0805">Transcription regulation</keyword>
<dbReference type="Gene3D" id="1.10.10.10">
    <property type="entry name" value="Winged helix-like DNA-binding domain superfamily/Winged helix DNA-binding domain"/>
    <property type="match status" value="1"/>
</dbReference>
<feature type="domain" description="IclR-ED" evidence="5">
    <location>
        <begin position="65"/>
        <end position="246"/>
    </location>
</feature>
<gene>
    <name evidence="6" type="ORF">FG382_14880</name>
</gene>
<evidence type="ECO:0000259" key="5">
    <source>
        <dbReference type="PROSITE" id="PS51078"/>
    </source>
</evidence>
<dbReference type="GO" id="GO:0045892">
    <property type="term" value="P:negative regulation of DNA-templated transcription"/>
    <property type="evidence" value="ECO:0007669"/>
    <property type="project" value="TreeGrafter"/>
</dbReference>
<reference evidence="6 7" key="1">
    <citation type="submission" date="2019-05" db="EMBL/GenBank/DDBJ databases">
        <title>Psychrobacillus vulpis sp. nov., a new species isolated from feces of a red fox that inhabits in The Tablas de Daimiel Natural Park, Albacete, Spain.</title>
        <authorList>
            <person name="Rodriguez M."/>
            <person name="Reina J.C."/>
            <person name="Bejar V."/>
            <person name="Llamas I."/>
        </authorList>
    </citation>
    <scope>NUCLEOTIDE SEQUENCE [LARGE SCALE GENOMIC DNA]</scope>
    <source>
        <strain evidence="6 7">NEAU-3TGS17</strain>
    </source>
</reference>
<sequence length="253" mass="28692">MLKTLDLSLKVLRMFTREMPVWGGRELANEMNINHTNIYRILETLEKNRFVTKDPVTKKYSLGYATWELGKIMYESLNVDTLIKPSLDKLCEETGESVFLTILDRDEAVTLAAVEPENKVRFTVSAGSRSPLYVGASYRSILAFLPEEVVEKVISEGFIKYTKYTVDSGEKLKEELAVIRKNGWGESQGEFTPEVLAIAVPLNDDFGVIGSITVSGPIYRMTEEHKEACLPLLMKARDEIEVIIKRYNIKLKS</sequence>
<dbReference type="SMART" id="SM00346">
    <property type="entry name" value="HTH_ICLR"/>
    <property type="match status" value="1"/>
</dbReference>
<dbReference type="Gene3D" id="3.30.450.40">
    <property type="match status" value="1"/>
</dbReference>
<dbReference type="PROSITE" id="PS51077">
    <property type="entry name" value="HTH_ICLR"/>
    <property type="match status" value="1"/>
</dbReference>
<dbReference type="InterPro" id="IPR029016">
    <property type="entry name" value="GAF-like_dom_sf"/>
</dbReference>
<dbReference type="PROSITE" id="PS51078">
    <property type="entry name" value="ICLR_ED"/>
    <property type="match status" value="1"/>
</dbReference>
<dbReference type="Proteomes" id="UP000317316">
    <property type="component" value="Unassembled WGS sequence"/>
</dbReference>
<feature type="domain" description="HTH iclR-type" evidence="4">
    <location>
        <begin position="2"/>
        <end position="64"/>
    </location>
</feature>
<evidence type="ECO:0000256" key="1">
    <source>
        <dbReference type="ARBA" id="ARBA00023015"/>
    </source>
</evidence>
<evidence type="ECO:0000313" key="6">
    <source>
        <dbReference type="EMBL" id="TQR11894.1"/>
    </source>
</evidence>
<evidence type="ECO:0000259" key="4">
    <source>
        <dbReference type="PROSITE" id="PS51077"/>
    </source>
</evidence>
<dbReference type="InterPro" id="IPR036388">
    <property type="entry name" value="WH-like_DNA-bd_sf"/>
</dbReference>
<accession>A0A544T397</accession>
<dbReference type="Pfam" id="PF01614">
    <property type="entry name" value="IclR_C"/>
    <property type="match status" value="1"/>
</dbReference>
<dbReference type="SUPFAM" id="SSF46785">
    <property type="entry name" value="Winged helix' DNA-binding domain"/>
    <property type="match status" value="1"/>
</dbReference>
<dbReference type="InterPro" id="IPR036390">
    <property type="entry name" value="WH_DNA-bd_sf"/>
</dbReference>
<proteinExistence type="predicted"/>
<dbReference type="Pfam" id="PF09339">
    <property type="entry name" value="HTH_IclR"/>
    <property type="match status" value="1"/>
</dbReference>
<dbReference type="OrthoDB" id="9791752at2"/>
<dbReference type="EMBL" id="VDGH01000008">
    <property type="protein sequence ID" value="TQR11894.1"/>
    <property type="molecule type" value="Genomic_DNA"/>
</dbReference>
<organism evidence="6 7">
    <name type="scientific">Psychrobacillus lasiicapitis</name>
    <dbReference type="NCBI Taxonomy" id="1636719"/>
    <lineage>
        <taxon>Bacteria</taxon>
        <taxon>Bacillati</taxon>
        <taxon>Bacillota</taxon>
        <taxon>Bacilli</taxon>
        <taxon>Bacillales</taxon>
        <taxon>Bacillaceae</taxon>
        <taxon>Psychrobacillus</taxon>
    </lineage>
</organism>
<dbReference type="SUPFAM" id="SSF55781">
    <property type="entry name" value="GAF domain-like"/>
    <property type="match status" value="1"/>
</dbReference>